<protein>
    <recommendedName>
        <fullName evidence="5">Lipoprotein</fullName>
    </recommendedName>
</protein>
<evidence type="ECO:0008006" key="5">
    <source>
        <dbReference type="Google" id="ProtNLM"/>
    </source>
</evidence>
<evidence type="ECO:0000313" key="4">
    <source>
        <dbReference type="Proteomes" id="UP000246077"/>
    </source>
</evidence>
<sequence length="217" mass="22920">MMRQSIFLPIAALGLVGLSACAKIHDPRQHTPNNAFYYKAGAEPLARCLYRAGRVADRCGIFALALGLEEDGKTYTVRCYRNEAAQPGAGAAGAGVMGFIVGQAIDRAMRDTFDDDLNRNTFFMAGLRDVGENLVQVRLWFGPVAFHSEARFRDVKESLDKCAGAGPLDPPPANVPPPVALRPTTVPAGTSIDPGTLGRGAAPAAPAAPKTEGKTTP</sequence>
<keyword evidence="2" id="KW-0732">Signal</keyword>
<proteinExistence type="predicted"/>
<feature type="signal peptide" evidence="2">
    <location>
        <begin position="1"/>
        <end position="22"/>
    </location>
</feature>
<keyword evidence="4" id="KW-1185">Reference proteome</keyword>
<dbReference type="EMBL" id="QGLF01000001">
    <property type="protein sequence ID" value="PWR23551.1"/>
    <property type="molecule type" value="Genomic_DNA"/>
</dbReference>
<feature type="region of interest" description="Disordered" evidence="1">
    <location>
        <begin position="163"/>
        <end position="217"/>
    </location>
</feature>
<dbReference type="OrthoDB" id="9909352at2"/>
<feature type="chain" id="PRO_5016278201" description="Lipoprotein" evidence="2">
    <location>
        <begin position="23"/>
        <end position="217"/>
    </location>
</feature>
<dbReference type="AlphaFoldDB" id="A0A317EA27"/>
<evidence type="ECO:0000256" key="2">
    <source>
        <dbReference type="SAM" id="SignalP"/>
    </source>
</evidence>
<feature type="compositionally biased region" description="Pro residues" evidence="1">
    <location>
        <begin position="168"/>
        <end position="180"/>
    </location>
</feature>
<gene>
    <name evidence="3" type="ORF">DKG75_02975</name>
</gene>
<comment type="caution">
    <text evidence="3">The sequence shown here is derived from an EMBL/GenBank/DDBJ whole genome shotgun (WGS) entry which is preliminary data.</text>
</comment>
<dbReference type="Proteomes" id="UP000246077">
    <property type="component" value="Unassembled WGS sequence"/>
</dbReference>
<evidence type="ECO:0000313" key="3">
    <source>
        <dbReference type="EMBL" id="PWR23551.1"/>
    </source>
</evidence>
<reference evidence="4" key="1">
    <citation type="submission" date="2018-05" db="EMBL/GenBank/DDBJ databases">
        <title>Zavarzinia sp. HR-AS.</title>
        <authorList>
            <person name="Lee Y."/>
            <person name="Jeon C.O."/>
        </authorList>
    </citation>
    <scope>NUCLEOTIDE SEQUENCE [LARGE SCALE GENOMIC DNA]</scope>
    <source>
        <strain evidence="4">DSM 1231</strain>
    </source>
</reference>
<dbReference type="PROSITE" id="PS51257">
    <property type="entry name" value="PROKAR_LIPOPROTEIN"/>
    <property type="match status" value="1"/>
</dbReference>
<organism evidence="3 4">
    <name type="scientific">Zavarzinia compransoris</name>
    <dbReference type="NCBI Taxonomy" id="1264899"/>
    <lineage>
        <taxon>Bacteria</taxon>
        <taxon>Pseudomonadati</taxon>
        <taxon>Pseudomonadota</taxon>
        <taxon>Alphaproteobacteria</taxon>
        <taxon>Rhodospirillales</taxon>
        <taxon>Zavarziniaceae</taxon>
        <taxon>Zavarzinia</taxon>
    </lineage>
</organism>
<dbReference type="RefSeq" id="WP_109919583.1">
    <property type="nucleotide sequence ID" value="NZ_QGLF01000001.1"/>
</dbReference>
<evidence type="ECO:0000256" key="1">
    <source>
        <dbReference type="SAM" id="MobiDB-lite"/>
    </source>
</evidence>
<accession>A0A317EA27</accession>
<name>A0A317EA27_9PROT</name>